<dbReference type="Proteomes" id="UP000823388">
    <property type="component" value="Chromosome 5K"/>
</dbReference>
<gene>
    <name evidence="1" type="ORF">PVAP13_5KG590214</name>
</gene>
<evidence type="ECO:0000313" key="1">
    <source>
        <dbReference type="EMBL" id="KAG2601423.1"/>
    </source>
</evidence>
<accession>A0A8T0SX14</accession>
<dbReference type="AlphaFoldDB" id="A0A8T0SX14"/>
<organism evidence="1 2">
    <name type="scientific">Panicum virgatum</name>
    <name type="common">Blackwell switchgrass</name>
    <dbReference type="NCBI Taxonomy" id="38727"/>
    <lineage>
        <taxon>Eukaryota</taxon>
        <taxon>Viridiplantae</taxon>
        <taxon>Streptophyta</taxon>
        <taxon>Embryophyta</taxon>
        <taxon>Tracheophyta</taxon>
        <taxon>Spermatophyta</taxon>
        <taxon>Magnoliopsida</taxon>
        <taxon>Liliopsida</taxon>
        <taxon>Poales</taxon>
        <taxon>Poaceae</taxon>
        <taxon>PACMAD clade</taxon>
        <taxon>Panicoideae</taxon>
        <taxon>Panicodae</taxon>
        <taxon>Paniceae</taxon>
        <taxon>Panicinae</taxon>
        <taxon>Panicum</taxon>
        <taxon>Panicum sect. Hiantes</taxon>
    </lineage>
</organism>
<name>A0A8T0SX14_PANVG</name>
<comment type="caution">
    <text evidence="1">The sequence shown here is derived from an EMBL/GenBank/DDBJ whole genome shotgun (WGS) entry which is preliminary data.</text>
</comment>
<dbReference type="EMBL" id="CM029045">
    <property type="protein sequence ID" value="KAG2601423.1"/>
    <property type="molecule type" value="Genomic_DNA"/>
</dbReference>
<evidence type="ECO:0000313" key="2">
    <source>
        <dbReference type="Proteomes" id="UP000823388"/>
    </source>
</evidence>
<proteinExistence type="predicted"/>
<sequence length="56" mass="6457">MISPSRVARANSIPPIFLRSQQKILLIMSSSTRWVQRCPTWTLLCILTLSVIYRPI</sequence>
<keyword evidence="2" id="KW-1185">Reference proteome</keyword>
<reference evidence="1" key="1">
    <citation type="submission" date="2020-05" db="EMBL/GenBank/DDBJ databases">
        <title>WGS assembly of Panicum virgatum.</title>
        <authorList>
            <person name="Lovell J.T."/>
            <person name="Jenkins J."/>
            <person name="Shu S."/>
            <person name="Juenger T.E."/>
            <person name="Schmutz J."/>
        </authorList>
    </citation>
    <scope>NUCLEOTIDE SEQUENCE</scope>
    <source>
        <strain evidence="1">AP13</strain>
    </source>
</reference>
<protein>
    <submittedName>
        <fullName evidence="1">Uncharacterized protein</fullName>
    </submittedName>
</protein>